<organism evidence="1 2">
    <name type="scientific">Nelumbo nucifera</name>
    <name type="common">Sacred lotus</name>
    <dbReference type="NCBI Taxonomy" id="4432"/>
    <lineage>
        <taxon>Eukaryota</taxon>
        <taxon>Viridiplantae</taxon>
        <taxon>Streptophyta</taxon>
        <taxon>Embryophyta</taxon>
        <taxon>Tracheophyta</taxon>
        <taxon>Spermatophyta</taxon>
        <taxon>Magnoliopsida</taxon>
        <taxon>Proteales</taxon>
        <taxon>Nelumbonaceae</taxon>
        <taxon>Nelumbo</taxon>
    </lineage>
</organism>
<evidence type="ECO:0000313" key="2">
    <source>
        <dbReference type="Proteomes" id="UP000607653"/>
    </source>
</evidence>
<comment type="caution">
    <text evidence="1">The sequence shown here is derived from an EMBL/GenBank/DDBJ whole genome shotgun (WGS) entry which is preliminary data.</text>
</comment>
<dbReference type="EMBL" id="DUZY01000007">
    <property type="protein sequence ID" value="DAD44672.1"/>
    <property type="molecule type" value="Genomic_DNA"/>
</dbReference>
<sequence length="85" mass="9759">MKKRKTKTTILAQQPLTVCVQFQKYGPVLAMLLGHQQVHWLLTYTLKELSGYCVGSVGICLMLYTKWCLLLSFDSNFDKCITLQQ</sequence>
<dbReference type="Proteomes" id="UP000607653">
    <property type="component" value="Unassembled WGS sequence"/>
</dbReference>
<accession>A0A822ZHQ1</accession>
<reference evidence="1 2" key="1">
    <citation type="journal article" date="2020" name="Mol. Biol. Evol.">
        <title>Distinct Expression and Methylation Patterns for Genes with Different Fates following a Single Whole-Genome Duplication in Flowering Plants.</title>
        <authorList>
            <person name="Shi T."/>
            <person name="Rahmani R.S."/>
            <person name="Gugger P.F."/>
            <person name="Wang M."/>
            <person name="Li H."/>
            <person name="Zhang Y."/>
            <person name="Li Z."/>
            <person name="Wang Q."/>
            <person name="Van de Peer Y."/>
            <person name="Marchal K."/>
            <person name="Chen J."/>
        </authorList>
    </citation>
    <scope>NUCLEOTIDE SEQUENCE [LARGE SCALE GENOMIC DNA]</scope>
    <source>
        <tissue evidence="1">Leaf</tissue>
    </source>
</reference>
<dbReference type="AlphaFoldDB" id="A0A822ZHQ1"/>
<proteinExistence type="predicted"/>
<keyword evidence="2" id="KW-1185">Reference proteome</keyword>
<name>A0A822ZHQ1_NELNU</name>
<gene>
    <name evidence="1" type="ORF">HUJ06_002902</name>
</gene>
<evidence type="ECO:0000313" key="1">
    <source>
        <dbReference type="EMBL" id="DAD44672.1"/>
    </source>
</evidence>
<protein>
    <submittedName>
        <fullName evidence="1">Uncharacterized protein</fullName>
    </submittedName>
</protein>